<dbReference type="Pfam" id="PF12460">
    <property type="entry name" value="MMS19_C"/>
    <property type="match status" value="1"/>
</dbReference>
<dbReference type="PANTHER" id="PTHR12891:SF0">
    <property type="entry name" value="MMS19 NUCLEOTIDE EXCISION REPAIR PROTEIN HOMOLOG"/>
    <property type="match status" value="1"/>
</dbReference>
<accession>F4S2E4</accession>
<dbReference type="VEuPathDB" id="FungiDB:MELLADRAFT_111212"/>
<dbReference type="PANTHER" id="PTHR12891">
    <property type="entry name" value="DNA REPAIR/TRANSCRIPTION PROTEIN MET18/MMS19"/>
    <property type="match status" value="1"/>
</dbReference>
<evidence type="ECO:0000256" key="2">
    <source>
        <dbReference type="ARBA" id="ARBA00009340"/>
    </source>
</evidence>
<dbReference type="GO" id="GO:0005634">
    <property type="term" value="C:nucleus"/>
    <property type="evidence" value="ECO:0007669"/>
    <property type="project" value="UniProtKB-SubCell"/>
</dbReference>
<dbReference type="InterPro" id="IPR024687">
    <property type="entry name" value="MMS19_C"/>
</dbReference>
<evidence type="ECO:0000256" key="3">
    <source>
        <dbReference type="ARBA" id="ARBA00022737"/>
    </source>
</evidence>
<proteinExistence type="inferred from homology"/>
<organism evidence="9">
    <name type="scientific">Melampsora larici-populina (strain 98AG31 / pathotype 3-4-7)</name>
    <name type="common">Poplar leaf rust fungus</name>
    <dbReference type="NCBI Taxonomy" id="747676"/>
    <lineage>
        <taxon>Eukaryota</taxon>
        <taxon>Fungi</taxon>
        <taxon>Dikarya</taxon>
        <taxon>Basidiomycota</taxon>
        <taxon>Pucciniomycotina</taxon>
        <taxon>Pucciniomycetes</taxon>
        <taxon>Pucciniales</taxon>
        <taxon>Melampsoraceae</taxon>
        <taxon>Melampsora</taxon>
    </lineage>
</organism>
<keyword evidence="3" id="KW-0677">Repeat</keyword>
<dbReference type="STRING" id="747676.F4S2E4"/>
<dbReference type="GO" id="GO:0051604">
    <property type="term" value="P:protein maturation"/>
    <property type="evidence" value="ECO:0007669"/>
    <property type="project" value="UniProtKB-UniRule"/>
</dbReference>
<evidence type="ECO:0000256" key="1">
    <source>
        <dbReference type="ARBA" id="ARBA00004123"/>
    </source>
</evidence>
<dbReference type="GeneID" id="18924312"/>
<evidence type="ECO:0000256" key="5">
    <source>
        <dbReference type="RuleBase" id="RU367072"/>
    </source>
</evidence>
<dbReference type="FunCoup" id="F4S2E4">
    <property type="interactions" value="490"/>
</dbReference>
<dbReference type="GO" id="GO:0016226">
    <property type="term" value="P:iron-sulfur cluster assembly"/>
    <property type="evidence" value="ECO:0007669"/>
    <property type="project" value="UniProtKB-UniRule"/>
</dbReference>
<dbReference type="GO" id="GO:0097361">
    <property type="term" value="C:cytosolic [4Fe-4S] assembly targeting complex"/>
    <property type="evidence" value="ECO:0007669"/>
    <property type="project" value="UniProtKB-UniRule"/>
</dbReference>
<gene>
    <name evidence="8" type="ORF">MELLADRAFT_111212</name>
</gene>
<dbReference type="SUPFAM" id="SSF48371">
    <property type="entry name" value="ARM repeat"/>
    <property type="match status" value="2"/>
</dbReference>
<dbReference type="RefSeq" id="XP_007415512.1">
    <property type="nucleotide sequence ID" value="XM_007415450.1"/>
</dbReference>
<evidence type="ECO:0000256" key="4">
    <source>
        <dbReference type="ARBA" id="ARBA00023242"/>
    </source>
</evidence>
<dbReference type="HOGENOM" id="CLU_005943_1_0_1"/>
<evidence type="ECO:0000259" key="6">
    <source>
        <dbReference type="Pfam" id="PF12460"/>
    </source>
</evidence>
<dbReference type="OrthoDB" id="342900at2759"/>
<keyword evidence="4 5" id="KW-0539">Nucleus</keyword>
<dbReference type="AlphaFoldDB" id="F4S2E4"/>
<dbReference type="InterPro" id="IPR016024">
    <property type="entry name" value="ARM-type_fold"/>
</dbReference>
<comment type="subcellular location">
    <subcellularLocation>
        <location evidence="1 5">Nucleus</location>
    </subcellularLocation>
</comment>
<dbReference type="EMBL" id="GL883140">
    <property type="protein sequence ID" value="EGG01162.1"/>
    <property type="molecule type" value="Genomic_DNA"/>
</dbReference>
<dbReference type="InterPro" id="IPR039920">
    <property type="entry name" value="MMS19"/>
</dbReference>
<feature type="domain" description="MMS19 N-terminal" evidence="7">
    <location>
        <begin position="6"/>
        <end position="232"/>
    </location>
</feature>
<dbReference type="eggNOG" id="KOG1967">
    <property type="taxonomic scope" value="Eukaryota"/>
</dbReference>
<protein>
    <recommendedName>
        <fullName evidence="5">MMS19 nucleotide excision repair protein</fullName>
    </recommendedName>
</protein>
<dbReference type="Pfam" id="PF14500">
    <property type="entry name" value="MMS19_N"/>
    <property type="match status" value="1"/>
</dbReference>
<dbReference type="Gene3D" id="1.25.10.10">
    <property type="entry name" value="Leucine-rich Repeat Variant"/>
    <property type="match status" value="1"/>
</dbReference>
<feature type="domain" description="MMS19 C-terminal" evidence="6">
    <location>
        <begin position="492"/>
        <end position="983"/>
    </location>
</feature>
<dbReference type="Proteomes" id="UP000001072">
    <property type="component" value="Unassembled WGS sequence"/>
</dbReference>
<evidence type="ECO:0000313" key="9">
    <source>
        <dbReference type="Proteomes" id="UP000001072"/>
    </source>
</evidence>
<reference evidence="9" key="1">
    <citation type="journal article" date="2011" name="Proc. Natl. Acad. Sci. U.S.A.">
        <title>Obligate biotrophy features unraveled by the genomic analysis of rust fungi.</title>
        <authorList>
            <person name="Duplessis S."/>
            <person name="Cuomo C.A."/>
            <person name="Lin Y.-C."/>
            <person name="Aerts A."/>
            <person name="Tisserant E."/>
            <person name="Veneault-Fourrey C."/>
            <person name="Joly D.L."/>
            <person name="Hacquard S."/>
            <person name="Amselem J."/>
            <person name="Cantarel B.L."/>
            <person name="Chiu R."/>
            <person name="Coutinho P.M."/>
            <person name="Feau N."/>
            <person name="Field M."/>
            <person name="Frey P."/>
            <person name="Gelhaye E."/>
            <person name="Goldberg J."/>
            <person name="Grabherr M.G."/>
            <person name="Kodira C.D."/>
            <person name="Kohler A."/>
            <person name="Kuees U."/>
            <person name="Lindquist E.A."/>
            <person name="Lucas S.M."/>
            <person name="Mago R."/>
            <person name="Mauceli E."/>
            <person name="Morin E."/>
            <person name="Murat C."/>
            <person name="Pangilinan J.L."/>
            <person name="Park R."/>
            <person name="Pearson M."/>
            <person name="Quesneville H."/>
            <person name="Rouhier N."/>
            <person name="Sakthikumar S."/>
            <person name="Salamov A.A."/>
            <person name="Schmutz J."/>
            <person name="Selles B."/>
            <person name="Shapiro H."/>
            <person name="Tanguay P."/>
            <person name="Tuskan G.A."/>
            <person name="Henrissat B."/>
            <person name="Van de Peer Y."/>
            <person name="Rouze P."/>
            <person name="Ellis J.G."/>
            <person name="Dodds P.N."/>
            <person name="Schein J.E."/>
            <person name="Zhong S."/>
            <person name="Hamelin R.C."/>
            <person name="Grigoriev I.V."/>
            <person name="Szabo L.J."/>
            <person name="Martin F."/>
        </authorList>
    </citation>
    <scope>NUCLEOTIDE SEQUENCE [LARGE SCALE GENOMIC DNA]</scope>
    <source>
        <strain evidence="9">98AG31 / pathotype 3-4-7</strain>
    </source>
</reference>
<dbReference type="InterPro" id="IPR011989">
    <property type="entry name" value="ARM-like"/>
</dbReference>
<keyword evidence="5" id="KW-0234">DNA repair</keyword>
<comment type="function">
    <text evidence="5">Key component of the cytosolic iron-sulfur protein assembly (CIA) complex, a multiprotein complex that mediates the incorporation of iron-sulfur cluster into apoproteins specifically involved in DNA metabolism and genomic integrity. In the CIA complex, MMS19 acts as an adapter between early-acting CIA components and a subset of cellular target iron-sulfur proteins.</text>
</comment>
<comment type="similarity">
    <text evidence="2 5">Belongs to the MET18/MMS19 family.</text>
</comment>
<evidence type="ECO:0000259" key="7">
    <source>
        <dbReference type="Pfam" id="PF14500"/>
    </source>
</evidence>
<keyword evidence="9" id="KW-1185">Reference proteome</keyword>
<dbReference type="GO" id="GO:0006281">
    <property type="term" value="P:DNA repair"/>
    <property type="evidence" value="ECO:0007669"/>
    <property type="project" value="UniProtKB-UniRule"/>
</dbReference>
<sequence>MALRLKIKHLVNFFIDKLTDHPTVIVEALTGLRFLSRSQDFQYHEILGCCKAIFTNLSNKELNQHGRLQILMLIDELLANHRLDLKSMGDEFIGGYCNLVEGEKDPRNLLVAFRLDRVILTEFDISRKVEELFDITFCYFPITFRPPPGNPEAYGGITTEELTEGLISCLAATPRFAILTLPILLDKLLATSMGPKLQVLRTVIQAFPVYGQHAVAEFGSLYWEAFATEIFQPTEPDQELMKLIEPAFQTLLRTVFPSESSGPIELINQILDVTLHELASPEKSKAVPAASLIAWIITSGASKEEVIKLTIKRTITLYLTVWKDNVGGSSESDERMRRRASILSHLITFFTALAEIVQKDGGSEEQILEGETRDELLGILISASLQSSGGSATHLIVSGAIRALVQMVEVNGLLGLQEKKNVVDTATRVLMSSVDSATRDAALGALAVLAYLSPVDVSTLTIAQLFAELPDASPFPTPTTATFKQPKDYIRVLEALATLCHQPDLFESFLVRILNRIDFACSAGSRSAGGEIDEEDHNLYAHHLLLTLYIVLETKTEDKSIGQSQLVLQAERILLRIFAVFISEDEMVGKSLAVKDQGEHEVLFGTPDDLELLVVRERVSIRNDTRLVADAGRIVNLMVRQMDSKQQQDFANRLYACYELGQTDALINGAFEPNSPPTASMAEKRLFRPMSTDAPESDKNMLVLYSDALIAIRPDVIIPGELLSTTESFPFKYYRHTLEMGASTKLLPIKAGLRLLCSTVNRRCNDFPQFFDEELPSFWKSEIEIGPLTQHQPRILAIEIWIWIIKGLIVRGEQRGYDLLDRLIELWNEKGGSGKEVIRFTGLIVDEVVGSRNFGVVKFLWKQRACSYLLNKLVEAYHRRDNEDKTVYLIGLASLLAHVTPQLILPELSQVIGLLLEGLHLPEDELKTNVLKTINELIMNEESYEIFEPYLSSLIEGLLKTLKNKNGSENVRLGSIKILNGLPNQFKGSLTLWNERTKVLMALKELLDDSRRLVRRFAVDCRTKWFELKSL</sequence>
<evidence type="ECO:0000313" key="8">
    <source>
        <dbReference type="EMBL" id="EGG01162.1"/>
    </source>
</evidence>
<dbReference type="InParanoid" id="F4S2E4"/>
<name>F4S2E4_MELLP</name>
<dbReference type="InterPro" id="IPR029240">
    <property type="entry name" value="MMS19_N"/>
</dbReference>
<keyword evidence="5" id="KW-0227">DNA damage</keyword>
<dbReference type="KEGG" id="mlr:MELLADRAFT_111212"/>